<dbReference type="AlphaFoldDB" id="A0A6J6BRR3"/>
<dbReference type="GO" id="GO:0006629">
    <property type="term" value="P:lipid metabolic process"/>
    <property type="evidence" value="ECO:0007669"/>
    <property type="project" value="InterPro"/>
</dbReference>
<organism evidence="2">
    <name type="scientific">freshwater metagenome</name>
    <dbReference type="NCBI Taxonomy" id="449393"/>
    <lineage>
        <taxon>unclassified sequences</taxon>
        <taxon>metagenomes</taxon>
        <taxon>ecological metagenomes</taxon>
    </lineage>
</organism>
<dbReference type="PROSITE" id="PS51704">
    <property type="entry name" value="GP_PDE"/>
    <property type="match status" value="1"/>
</dbReference>
<dbReference type="EMBL" id="CAEZST010000003">
    <property type="protein sequence ID" value="CAB4541425.1"/>
    <property type="molecule type" value="Genomic_DNA"/>
</dbReference>
<dbReference type="InterPro" id="IPR030395">
    <property type="entry name" value="GP_PDE_dom"/>
</dbReference>
<accession>A0A6J6BRR3</accession>
<dbReference type="PANTHER" id="PTHR46211">
    <property type="entry name" value="GLYCEROPHOSPHORYL DIESTER PHOSPHODIESTERASE"/>
    <property type="match status" value="1"/>
</dbReference>
<dbReference type="GO" id="GO:0008081">
    <property type="term" value="F:phosphoric diester hydrolase activity"/>
    <property type="evidence" value="ECO:0007669"/>
    <property type="project" value="InterPro"/>
</dbReference>
<name>A0A6J6BRR3_9ZZZZ</name>
<dbReference type="PANTHER" id="PTHR46211:SF1">
    <property type="entry name" value="GLYCEROPHOSPHODIESTER PHOSPHODIESTERASE, CYTOPLASMIC"/>
    <property type="match status" value="1"/>
</dbReference>
<evidence type="ECO:0000259" key="1">
    <source>
        <dbReference type="PROSITE" id="PS51704"/>
    </source>
</evidence>
<protein>
    <submittedName>
        <fullName evidence="2">Unannotated protein</fullName>
    </submittedName>
</protein>
<dbReference type="InterPro" id="IPR017946">
    <property type="entry name" value="PLC-like_Pdiesterase_TIM-brl"/>
</dbReference>
<dbReference type="Gene3D" id="3.20.20.190">
    <property type="entry name" value="Phosphatidylinositol (PI) phosphodiesterase"/>
    <property type="match status" value="1"/>
</dbReference>
<dbReference type="EMBL" id="CAEZTO010000030">
    <property type="protein sequence ID" value="CAB4577293.1"/>
    <property type="molecule type" value="Genomic_DNA"/>
</dbReference>
<feature type="domain" description="GP-PDE" evidence="1">
    <location>
        <begin position="5"/>
        <end position="277"/>
    </location>
</feature>
<dbReference type="Pfam" id="PF03009">
    <property type="entry name" value="GDPD"/>
    <property type="match status" value="1"/>
</dbReference>
<evidence type="ECO:0000313" key="3">
    <source>
        <dbReference type="EMBL" id="CAB4577293.1"/>
    </source>
</evidence>
<sequence>MGVVLEVFGHRGACGYLPENTMESFELAFELGCSAIEFDVVLTKDLVTVIRHDRDFSITTDIASRNLASVMVDDLELAELSQVRATERYPDSRAESALQNGKYSIPTLREVLTNPKFDGKHLIVELKYGKHYKEAGIDMIGAVKQEIEKSNAEQRGLKLTIEAFEFSVLREAKKRIGDLAKYVFLSAPDMLPEEYDELTDDLLDEIAENFDGLSVHYSMILKSDLVERTKQRGLSMFTYTARTETAEGEVRAWFERLASTGVDGIFCDQPDLMIDVVRSLA</sequence>
<reference evidence="2" key="1">
    <citation type="submission" date="2020-05" db="EMBL/GenBank/DDBJ databases">
        <authorList>
            <person name="Chiriac C."/>
            <person name="Salcher M."/>
            <person name="Ghai R."/>
            <person name="Kavagutti S V."/>
        </authorList>
    </citation>
    <scope>NUCLEOTIDE SEQUENCE</scope>
</reference>
<gene>
    <name evidence="2" type="ORF">UFOPK1503_00276</name>
    <name evidence="3" type="ORF">UFOPK1693_01096</name>
</gene>
<dbReference type="SUPFAM" id="SSF51695">
    <property type="entry name" value="PLC-like phosphodiesterases"/>
    <property type="match status" value="1"/>
</dbReference>
<proteinExistence type="predicted"/>
<evidence type="ECO:0000313" key="2">
    <source>
        <dbReference type="EMBL" id="CAB4541425.1"/>
    </source>
</evidence>